<name>A0A7C8MZT6_9PEZI</name>
<feature type="compositionally biased region" description="Basic and acidic residues" evidence="1">
    <location>
        <begin position="1125"/>
        <end position="1143"/>
    </location>
</feature>
<feature type="compositionally biased region" description="Polar residues" evidence="1">
    <location>
        <begin position="1052"/>
        <end position="1065"/>
    </location>
</feature>
<proteinExistence type="predicted"/>
<keyword evidence="3" id="KW-1185">Reference proteome</keyword>
<dbReference type="InParanoid" id="A0A7C8MZT6"/>
<reference evidence="2 3" key="1">
    <citation type="submission" date="2019-12" db="EMBL/GenBank/DDBJ databases">
        <title>Draft genome sequence of the ascomycete Xylaria multiplex DSM 110363.</title>
        <authorList>
            <person name="Buettner E."/>
            <person name="Kellner H."/>
        </authorList>
    </citation>
    <scope>NUCLEOTIDE SEQUENCE [LARGE SCALE GENOMIC DNA]</scope>
    <source>
        <strain evidence="2 3">DSM 110363</strain>
    </source>
</reference>
<gene>
    <name evidence="2" type="ORF">GQX73_g1229</name>
</gene>
<dbReference type="OrthoDB" id="1577640at2759"/>
<dbReference type="EMBL" id="WUBL01000007">
    <property type="protein sequence ID" value="KAF2972247.1"/>
    <property type="molecule type" value="Genomic_DNA"/>
</dbReference>
<evidence type="ECO:0000256" key="1">
    <source>
        <dbReference type="SAM" id="MobiDB-lite"/>
    </source>
</evidence>
<accession>A0A7C8MZT6</accession>
<feature type="compositionally biased region" description="Basic and acidic residues" evidence="1">
    <location>
        <begin position="1095"/>
        <end position="1106"/>
    </location>
</feature>
<feature type="region of interest" description="Disordered" evidence="1">
    <location>
        <begin position="1052"/>
        <end position="1143"/>
    </location>
</feature>
<feature type="region of interest" description="Disordered" evidence="1">
    <location>
        <begin position="1"/>
        <end position="32"/>
    </location>
</feature>
<sequence length="1143" mass="129689">MFSPEPYVGSENLEVPSPKRRQPNVLKPTPISVEPTPEYQRFYNQERLGWPRSYGLEMSLPEMSHCETKPDSHIHAWKLGPLDTKACAEFAFKRKFKLTCPLHRARKIQCNCHDFSMLEEGYQMYVTARNQGTQEQISRQSTPEYPCPIPDAYLQQVGLGARVILGHYEARSDRSVQQRVLDEMQNDSSGQLYQRIKDDGVTTGPLSMPYTSEINRNYPISGLVRGTICSSNSVETTHNMHQDVFQDCVTCFGNTLIEKTAARVWIQHSLHILGPQALEQIFNEVLRCAVDKAEQEDSSRVEEFKYEYNLDRCFLVQVDQFPEDLFFRWVKGFFIQGGPSQSLVTILRRALYFDDRFKMMEIRDQIESHLLEIKEKYAVEFQLDWKPFDFFESQFEGHIPQIGTLVTLTGSAFYAQAATCKEYLKHNWPATWEPFLSALQSAIDTNVTSSNTFDHSPTYFSNRDEIKLKLMPDKTLSVLIRGTKSTIIDIAQQISWVSATLSLSPFGRKVAYCNTTLVRDASYTGLLFKVERNFAPLQPIEDPCWIPLFSNAVLAWGFPIPERLGETGLEISIDLMAAIAGVRHAVEYDGGVVMKGFSSMLIPLKRNKETDTVQWHLVSSHDEETRLSYREGVAMAPCSDRALLAEVDLQSPRTTRGILGWCNAAETVLGREDLNYENIDYSTTQEATRHFTIQSAGLGFQQFGAGQIEFTLGPKDGTCHFQRQGPYRMIVDAADKTPIALFDTGERRGWLVPASGVLLHIAQHRCWLNSYSSTGRVAFKRGDSFRQGLLENESMALFGDEKYKFKDMITDIWSILEFLLDQRVSASKSPGLVVKSPFQDVLQGYEFKAIVESRSPLKTKQCVIEKTSGGWASLVRDIDALVLFADGFEDLIRPVQGIQGLCHMWKTVPKHKDYLATTVEMLNDLYDVAGCRLSKEYLTSSRLQWHRGDSVIFEACYKINSWQCKCCRLQQIVPKASIRQVIPPGELKNEGGVIFGQPGSLLNNHRGPSPFATKGTSIYSQPNTTFSNRDNELDEYEVNIPSLWDHSTSATQRPILTPPLTSSSDPIIPYDESSGDESENPEVQHHFKSTRKRGHSQEFMEIDRESPIFNLPTPHKRLRPTDLTLDGKENETQGSDTKRHMVG</sequence>
<dbReference type="Proteomes" id="UP000481858">
    <property type="component" value="Unassembled WGS sequence"/>
</dbReference>
<dbReference type="AlphaFoldDB" id="A0A7C8MZT6"/>
<evidence type="ECO:0000313" key="2">
    <source>
        <dbReference type="EMBL" id="KAF2972247.1"/>
    </source>
</evidence>
<comment type="caution">
    <text evidence="2">The sequence shown here is derived from an EMBL/GenBank/DDBJ whole genome shotgun (WGS) entry which is preliminary data.</text>
</comment>
<organism evidence="2 3">
    <name type="scientific">Xylaria multiplex</name>
    <dbReference type="NCBI Taxonomy" id="323545"/>
    <lineage>
        <taxon>Eukaryota</taxon>
        <taxon>Fungi</taxon>
        <taxon>Dikarya</taxon>
        <taxon>Ascomycota</taxon>
        <taxon>Pezizomycotina</taxon>
        <taxon>Sordariomycetes</taxon>
        <taxon>Xylariomycetidae</taxon>
        <taxon>Xylariales</taxon>
        <taxon>Xylariaceae</taxon>
        <taxon>Xylaria</taxon>
    </lineage>
</organism>
<evidence type="ECO:0000313" key="3">
    <source>
        <dbReference type="Proteomes" id="UP000481858"/>
    </source>
</evidence>
<protein>
    <submittedName>
        <fullName evidence="2">Uncharacterized protein</fullName>
    </submittedName>
</protein>